<evidence type="ECO:0000256" key="12">
    <source>
        <dbReference type="ARBA" id="ARBA00040837"/>
    </source>
</evidence>
<keyword evidence="10 14" id="KW-0030">Aminoacyl-tRNA synthetase</keyword>
<dbReference type="GO" id="GO:0002161">
    <property type="term" value="F:aminoacyl-tRNA deacylase activity"/>
    <property type="evidence" value="ECO:0007669"/>
    <property type="project" value="InterPro"/>
</dbReference>
<dbReference type="SUPFAM" id="SSF47323">
    <property type="entry name" value="Anticodon-binding domain of a subclass of class I aminoacyl-tRNA synthetases"/>
    <property type="match status" value="1"/>
</dbReference>
<name>A0AAD4L013_9EURO</name>
<dbReference type="Proteomes" id="UP001201262">
    <property type="component" value="Unassembled WGS sequence"/>
</dbReference>
<dbReference type="EMBL" id="JAJTJA010000004">
    <property type="protein sequence ID" value="KAH8700995.1"/>
    <property type="molecule type" value="Genomic_DNA"/>
</dbReference>
<dbReference type="InterPro" id="IPR002300">
    <property type="entry name" value="aa-tRNA-synth_Ia"/>
</dbReference>
<dbReference type="CDD" id="cd07962">
    <property type="entry name" value="Anticodon_Ia_Val"/>
    <property type="match status" value="1"/>
</dbReference>
<dbReference type="FunFam" id="1.10.730.10:FF:000009">
    <property type="entry name" value="Valine--tRNA ligase, mitochondrial"/>
    <property type="match status" value="1"/>
</dbReference>
<keyword evidence="9 14" id="KW-0648">Protein biosynthesis</keyword>
<dbReference type="FunFam" id="3.90.740.10:FF:000005">
    <property type="entry name" value="Valine--tRNA ligase, mitochondrial"/>
    <property type="match status" value="1"/>
</dbReference>
<dbReference type="InterPro" id="IPR009008">
    <property type="entry name" value="Val/Leu/Ile-tRNA-synth_edit"/>
</dbReference>
<dbReference type="InterPro" id="IPR002303">
    <property type="entry name" value="Valyl-tRNA_ligase"/>
</dbReference>
<keyword evidence="15" id="KW-0175">Coiled coil</keyword>
<feature type="coiled-coil region" evidence="15">
    <location>
        <begin position="1035"/>
        <end position="1062"/>
    </location>
</feature>
<dbReference type="AlphaFoldDB" id="A0AAD4L013"/>
<dbReference type="Gene3D" id="3.40.50.620">
    <property type="entry name" value="HUPs"/>
    <property type="match status" value="2"/>
</dbReference>
<evidence type="ECO:0000259" key="18">
    <source>
        <dbReference type="Pfam" id="PF08264"/>
    </source>
</evidence>
<dbReference type="InterPro" id="IPR009080">
    <property type="entry name" value="tRNAsynth_Ia_anticodon-bd"/>
</dbReference>
<dbReference type="NCBIfam" id="NF004349">
    <property type="entry name" value="PRK05729.1"/>
    <property type="match status" value="1"/>
</dbReference>
<dbReference type="GO" id="GO:0005524">
    <property type="term" value="F:ATP binding"/>
    <property type="evidence" value="ECO:0007669"/>
    <property type="project" value="UniProtKB-KW"/>
</dbReference>
<dbReference type="PANTHER" id="PTHR11946:SF109">
    <property type="entry name" value="VALINE--TRNA LIGASE"/>
    <property type="match status" value="1"/>
</dbReference>
<feature type="compositionally biased region" description="Basic and acidic residues" evidence="16">
    <location>
        <begin position="56"/>
        <end position="80"/>
    </location>
</feature>
<evidence type="ECO:0000256" key="10">
    <source>
        <dbReference type="ARBA" id="ARBA00023146"/>
    </source>
</evidence>
<dbReference type="GO" id="GO:0004832">
    <property type="term" value="F:valine-tRNA ligase activity"/>
    <property type="evidence" value="ECO:0007669"/>
    <property type="project" value="UniProtKB-EC"/>
</dbReference>
<dbReference type="Pfam" id="PF00133">
    <property type="entry name" value="tRNA-synt_1"/>
    <property type="match status" value="1"/>
</dbReference>
<dbReference type="InterPro" id="IPR013155">
    <property type="entry name" value="M/V/L/I-tRNA-synth_anticd-bd"/>
</dbReference>
<keyword evidence="6 14" id="KW-0436">Ligase</keyword>
<evidence type="ECO:0000256" key="11">
    <source>
        <dbReference type="ARBA" id="ARBA00029936"/>
    </source>
</evidence>
<accession>A0AAD4L013</accession>
<evidence type="ECO:0000256" key="1">
    <source>
        <dbReference type="ARBA" id="ARBA00004173"/>
    </source>
</evidence>
<dbReference type="FunFam" id="3.40.50.620:FF:000020">
    <property type="entry name" value="Valine--tRNA ligase, mitochondrial"/>
    <property type="match status" value="1"/>
</dbReference>
<keyword evidence="20" id="KW-1185">Reference proteome</keyword>
<evidence type="ECO:0000256" key="14">
    <source>
        <dbReference type="RuleBase" id="RU363035"/>
    </source>
</evidence>
<dbReference type="Gene3D" id="1.10.730.10">
    <property type="entry name" value="Isoleucyl-tRNA Synthetase, Domain 1"/>
    <property type="match status" value="1"/>
</dbReference>
<dbReference type="RefSeq" id="XP_046074701.1">
    <property type="nucleotide sequence ID" value="XM_046219331.1"/>
</dbReference>
<dbReference type="FunFam" id="3.40.50.620:FF:000078">
    <property type="entry name" value="Valine--tRNA ligase, mitochondrial"/>
    <property type="match status" value="1"/>
</dbReference>
<evidence type="ECO:0000256" key="16">
    <source>
        <dbReference type="SAM" id="MobiDB-lite"/>
    </source>
</evidence>
<evidence type="ECO:0000256" key="4">
    <source>
        <dbReference type="ARBA" id="ARBA00013169"/>
    </source>
</evidence>
<evidence type="ECO:0000256" key="3">
    <source>
        <dbReference type="ARBA" id="ARBA00005594"/>
    </source>
</evidence>
<dbReference type="CDD" id="cd00817">
    <property type="entry name" value="ValRS_core"/>
    <property type="match status" value="1"/>
</dbReference>
<dbReference type="HAMAP" id="MF_02004">
    <property type="entry name" value="Val_tRNA_synth_type1"/>
    <property type="match status" value="1"/>
</dbReference>
<evidence type="ECO:0000256" key="9">
    <source>
        <dbReference type="ARBA" id="ARBA00022917"/>
    </source>
</evidence>
<comment type="similarity">
    <text evidence="3 14">Belongs to the class-I aminoacyl-tRNA synthetase family.</text>
</comment>
<dbReference type="NCBIfam" id="TIGR00422">
    <property type="entry name" value="valS"/>
    <property type="match status" value="1"/>
</dbReference>
<feature type="compositionally biased region" description="Low complexity" evidence="16">
    <location>
        <begin position="81"/>
        <end position="90"/>
    </location>
</feature>
<keyword evidence="5" id="KW-0963">Cytoplasm</keyword>
<dbReference type="GO" id="GO:0005739">
    <property type="term" value="C:mitochondrion"/>
    <property type="evidence" value="ECO:0007669"/>
    <property type="project" value="UniProtKB-SubCell"/>
</dbReference>
<feature type="region of interest" description="Disordered" evidence="16">
    <location>
        <begin position="1"/>
        <end position="100"/>
    </location>
</feature>
<dbReference type="Pfam" id="PF08264">
    <property type="entry name" value="Anticodon_1"/>
    <property type="match status" value="1"/>
</dbReference>
<evidence type="ECO:0000256" key="13">
    <source>
        <dbReference type="ARBA" id="ARBA00047552"/>
    </source>
</evidence>
<evidence type="ECO:0000256" key="2">
    <source>
        <dbReference type="ARBA" id="ARBA00004496"/>
    </source>
</evidence>
<keyword evidence="7 14" id="KW-0547">Nucleotide-binding</keyword>
<organism evidence="19 20">
    <name type="scientific">Talaromyces proteolyticus</name>
    <dbReference type="NCBI Taxonomy" id="1131652"/>
    <lineage>
        <taxon>Eukaryota</taxon>
        <taxon>Fungi</taxon>
        <taxon>Dikarya</taxon>
        <taxon>Ascomycota</taxon>
        <taxon>Pezizomycotina</taxon>
        <taxon>Eurotiomycetes</taxon>
        <taxon>Eurotiomycetidae</taxon>
        <taxon>Eurotiales</taxon>
        <taxon>Trichocomaceae</taxon>
        <taxon>Talaromyces</taxon>
        <taxon>Talaromyces sect. Bacilispori</taxon>
    </lineage>
</organism>
<dbReference type="EC" id="6.1.1.9" evidence="4"/>
<protein>
    <recommendedName>
        <fullName evidence="12">Valine--tRNA ligase, mitochondrial</fullName>
        <ecNumber evidence="4">6.1.1.9</ecNumber>
    </recommendedName>
    <alternativeName>
        <fullName evidence="11">Valyl-tRNA synthetase</fullName>
    </alternativeName>
</protein>
<evidence type="ECO:0000313" key="19">
    <source>
        <dbReference type="EMBL" id="KAH8700995.1"/>
    </source>
</evidence>
<proteinExistence type="inferred from homology"/>
<dbReference type="InterPro" id="IPR014729">
    <property type="entry name" value="Rossmann-like_a/b/a_fold"/>
</dbReference>
<evidence type="ECO:0000256" key="15">
    <source>
        <dbReference type="SAM" id="Coils"/>
    </source>
</evidence>
<comment type="catalytic activity">
    <reaction evidence="13">
        <text>tRNA(Val) + L-valine + ATP = L-valyl-tRNA(Val) + AMP + diphosphate</text>
        <dbReference type="Rhea" id="RHEA:10704"/>
        <dbReference type="Rhea" id="RHEA-COMP:9672"/>
        <dbReference type="Rhea" id="RHEA-COMP:9708"/>
        <dbReference type="ChEBI" id="CHEBI:30616"/>
        <dbReference type="ChEBI" id="CHEBI:33019"/>
        <dbReference type="ChEBI" id="CHEBI:57762"/>
        <dbReference type="ChEBI" id="CHEBI:78442"/>
        <dbReference type="ChEBI" id="CHEBI:78537"/>
        <dbReference type="ChEBI" id="CHEBI:456215"/>
        <dbReference type="EC" id="6.1.1.9"/>
    </reaction>
</comment>
<feature type="domain" description="Methionyl/Valyl/Leucyl/Isoleucyl-tRNA synthetase anticodon-binding" evidence="18">
    <location>
        <begin position="782"/>
        <end position="931"/>
    </location>
</feature>
<comment type="subcellular location">
    <subcellularLocation>
        <location evidence="2">Cytoplasm</location>
    </subcellularLocation>
    <subcellularLocation>
        <location evidence="1">Mitochondrion</location>
    </subcellularLocation>
</comment>
<dbReference type="SUPFAM" id="SSF50677">
    <property type="entry name" value="ValRS/IleRS/LeuRS editing domain"/>
    <property type="match status" value="1"/>
</dbReference>
<keyword evidence="8 14" id="KW-0067">ATP-binding</keyword>
<dbReference type="GO" id="GO:0006438">
    <property type="term" value="P:valyl-tRNA aminoacylation"/>
    <property type="evidence" value="ECO:0007669"/>
    <property type="project" value="InterPro"/>
</dbReference>
<evidence type="ECO:0000256" key="8">
    <source>
        <dbReference type="ARBA" id="ARBA00022840"/>
    </source>
</evidence>
<feature type="domain" description="Aminoacyl-tRNA synthetase class Ia" evidence="17">
    <location>
        <begin position="115"/>
        <end position="737"/>
    </location>
</feature>
<dbReference type="PROSITE" id="PS00178">
    <property type="entry name" value="AA_TRNA_LIGASE_I"/>
    <property type="match status" value="1"/>
</dbReference>
<dbReference type="GO" id="GO:0005829">
    <property type="term" value="C:cytosol"/>
    <property type="evidence" value="ECO:0007669"/>
    <property type="project" value="TreeGrafter"/>
</dbReference>
<dbReference type="PANTHER" id="PTHR11946">
    <property type="entry name" value="VALYL-TRNA SYNTHETASES"/>
    <property type="match status" value="1"/>
</dbReference>
<evidence type="ECO:0000313" key="20">
    <source>
        <dbReference type="Proteomes" id="UP001201262"/>
    </source>
</evidence>
<feature type="compositionally biased region" description="Basic and acidic residues" evidence="16">
    <location>
        <begin position="91"/>
        <end position="100"/>
    </location>
</feature>
<dbReference type="InterPro" id="IPR033705">
    <property type="entry name" value="Anticodon_Ia_Val"/>
</dbReference>
<evidence type="ECO:0000256" key="5">
    <source>
        <dbReference type="ARBA" id="ARBA00022490"/>
    </source>
</evidence>
<dbReference type="PRINTS" id="PR00986">
    <property type="entry name" value="TRNASYNTHVAL"/>
</dbReference>
<comment type="caution">
    <text evidence="19">The sequence shown here is derived from an EMBL/GenBank/DDBJ whole genome shotgun (WGS) entry which is preliminary data.</text>
</comment>
<dbReference type="Gene3D" id="3.90.740.10">
    <property type="entry name" value="Valyl/Leucyl/Isoleucyl-tRNA synthetase, editing domain"/>
    <property type="match status" value="1"/>
</dbReference>
<evidence type="ECO:0000256" key="7">
    <source>
        <dbReference type="ARBA" id="ARBA00022741"/>
    </source>
</evidence>
<dbReference type="InterPro" id="IPR001412">
    <property type="entry name" value="aa-tRNA-synth_I_CS"/>
</dbReference>
<evidence type="ECO:0000256" key="6">
    <source>
        <dbReference type="ARBA" id="ARBA00022598"/>
    </source>
</evidence>
<evidence type="ECO:0000259" key="17">
    <source>
        <dbReference type="Pfam" id="PF00133"/>
    </source>
</evidence>
<feature type="compositionally biased region" description="Polar residues" evidence="16">
    <location>
        <begin position="39"/>
        <end position="49"/>
    </location>
</feature>
<dbReference type="SUPFAM" id="SSF52374">
    <property type="entry name" value="Nucleotidylyl transferase"/>
    <property type="match status" value="1"/>
</dbReference>
<gene>
    <name evidence="19" type="ORF">BGW36DRAFT_415850</name>
</gene>
<sequence>MATNSGSANPLGEQTAPVTQPPPPLSEETKSAIQEAAKNGQSEPGQDTSAAPGKKPKTEKELERERRKAEKNKKFAEKQAKAASAKPAQPKAEKKEKVIDKTTDAYEPKVIEQGRYEWWERKGLFQPQLDENGNIKPAGAFTMACPPPNVTGSLHMGHALMVALQDTMTRFYRMKGKTTLWIPGVDHAGISTQSVVEKMLWKEKKQTRHDLGRSAFVELTKEWKDRYQGSILTSLKAMAASLDWSREAYTMNSDFSAAVTEHFCRLHEEGTIYRANRLVNWCCNLNTSLSNLEVINTDIQGRTLLDVPGYDKKVEFGVLTHFYYEVDGLAERIEIATTRPETMLGDTGIAVHPDDKRYQHLVGKKAKHPFVDRLLPIVADSSVAMDFGTGAVKLTPAHDFNDYARGKQHGLEFVSILNDNGTLMDNCGEFSGLKRFDARYAVIAKLKEKGLYVKWENNPMVIPRCEKSKDIIEPVLKPQWWMKMDELAQAAVKAVENKEVTISPQSAEKNFFHWMRNIQDWCISRQLWWGHQAPAYLVELEGKPADQEDNNSWVVGRTEEQARERAAAKFPGQKFTLKRDGDVLDTWFSSGLWPFATLGWPNTENPDFQKFFPTSTLETGWDILFFWVARMIMLSLKLTGKVPFKEVYCHSLIRDSDGRKMSKSLGNVIDPLDVQKGITLDALHEKLKLGNLAENEISVATKYQKKAFPKGIPECGADALRMALVSYTTGGGDIAFDVNVIFGYRRFCNKIYQATKFVLGKLGPDFKPSASPSKTGHESLSERWILHKFNEAAKEINNAIETREFSISASTAYQYIYSQLCDVFIENSKSLLQADTPAEIQESAKQTLYTALEGGLLLIHPIMPYITEDLWQRLPRREGDKTESIMVARFPEYTASFDDAAAENAYELVLNTSKSIRSILTQYEVKEKSDLVLACYNDTSYKTVSDEVVSIKSLGGKYAGEISILGPENKTRPSGCVVSPIGADAAVYLKVSKQVALEREEKARASLAKAQDVISKAQKTMNTPGWREKARPDVRELEEKRLRDAEGEALLIEEQIRELEKLRLDA</sequence>
<reference evidence="19" key="1">
    <citation type="submission" date="2021-12" db="EMBL/GenBank/DDBJ databases">
        <title>Convergent genome expansion in fungi linked to evolution of root-endophyte symbiosis.</title>
        <authorList>
            <consortium name="DOE Joint Genome Institute"/>
            <person name="Ke Y.-H."/>
            <person name="Bonito G."/>
            <person name="Liao H.-L."/>
            <person name="Looney B."/>
            <person name="Rojas-Flechas A."/>
            <person name="Nash J."/>
            <person name="Hameed K."/>
            <person name="Schadt C."/>
            <person name="Martin F."/>
            <person name="Crous P.W."/>
            <person name="Miettinen O."/>
            <person name="Magnuson J.K."/>
            <person name="Labbe J."/>
            <person name="Jacobson D."/>
            <person name="Doktycz M.J."/>
            <person name="Veneault-Fourrey C."/>
            <person name="Kuo A."/>
            <person name="Mondo S."/>
            <person name="Calhoun S."/>
            <person name="Riley R."/>
            <person name="Ohm R."/>
            <person name="LaButti K."/>
            <person name="Andreopoulos B."/>
            <person name="Pangilinan J."/>
            <person name="Nolan M."/>
            <person name="Tritt A."/>
            <person name="Clum A."/>
            <person name="Lipzen A."/>
            <person name="Daum C."/>
            <person name="Barry K."/>
            <person name="Grigoriev I.V."/>
            <person name="Vilgalys R."/>
        </authorList>
    </citation>
    <scope>NUCLEOTIDE SEQUENCE</scope>
    <source>
        <strain evidence="19">PMI_201</strain>
    </source>
</reference>
<dbReference type="GeneID" id="70249618"/>